<name>A0ABQ9NKR1_9PEZI</name>
<keyword evidence="3 8" id="KW-0227">DNA damage</keyword>
<evidence type="ECO:0000256" key="2">
    <source>
        <dbReference type="ARBA" id="ARBA00007470"/>
    </source>
</evidence>
<keyword evidence="6 8" id="KW-0234">DNA repair</keyword>
<dbReference type="Proteomes" id="UP001172684">
    <property type="component" value="Unassembled WGS sequence"/>
</dbReference>
<dbReference type="EMBL" id="JAPDRL010000094">
    <property type="protein sequence ID" value="KAJ9657885.1"/>
    <property type="molecule type" value="Genomic_DNA"/>
</dbReference>
<gene>
    <name evidence="9" type="ORF">H2201_007994</name>
</gene>
<protein>
    <recommendedName>
        <fullName evidence="8">General transcription and DNA repair factor IIH subunit TFB5</fullName>
    </recommendedName>
</protein>
<dbReference type="PANTHER" id="PTHR28580:SF1">
    <property type="entry name" value="GENERAL TRANSCRIPTION FACTOR IIH SUBUNIT 5"/>
    <property type="match status" value="1"/>
</dbReference>
<comment type="similarity">
    <text evidence="2 8">Belongs to the TFB5 family.</text>
</comment>
<reference evidence="9" key="1">
    <citation type="submission" date="2022-10" db="EMBL/GenBank/DDBJ databases">
        <title>Culturing micro-colonial fungi from biological soil crusts in the Mojave desert and describing Neophaeococcomyces mojavensis, and introducing the new genera and species Taxawa tesnikishii.</title>
        <authorList>
            <person name="Kurbessoian T."/>
            <person name="Stajich J.E."/>
        </authorList>
    </citation>
    <scope>NUCLEOTIDE SEQUENCE</scope>
    <source>
        <strain evidence="9">TK_1</strain>
    </source>
</reference>
<evidence type="ECO:0000256" key="7">
    <source>
        <dbReference type="ARBA" id="ARBA00023242"/>
    </source>
</evidence>
<comment type="caution">
    <text evidence="9">The sequence shown here is derived from an EMBL/GenBank/DDBJ whole genome shotgun (WGS) entry which is preliminary data.</text>
</comment>
<accession>A0ABQ9NKR1</accession>
<comment type="function">
    <text evidence="8">In NER, TFIIH acts by opening DNA around the lesion to allow the excision of the damaged oligonucleotide and its replacement by a new DNA fragment. In transcription, TFIIH has an essential role in transcription initiation. When the pre-initiation complex (PIC) has been established, TFIIH is required for promoter opening and promoter escape.</text>
</comment>
<dbReference type="PANTHER" id="PTHR28580">
    <property type="entry name" value="GENERAL TRANSCRIPTION FACTOR IIH SUBUNIT 5"/>
    <property type="match status" value="1"/>
</dbReference>
<evidence type="ECO:0000256" key="1">
    <source>
        <dbReference type="ARBA" id="ARBA00004123"/>
    </source>
</evidence>
<comment type="subcellular location">
    <subcellularLocation>
        <location evidence="1 8">Nucleus</location>
    </subcellularLocation>
</comment>
<evidence type="ECO:0000256" key="5">
    <source>
        <dbReference type="ARBA" id="ARBA00023163"/>
    </source>
</evidence>
<evidence type="ECO:0000256" key="6">
    <source>
        <dbReference type="ARBA" id="ARBA00023204"/>
    </source>
</evidence>
<keyword evidence="7 8" id="KW-0539">Nucleus</keyword>
<dbReference type="SUPFAM" id="SSF142897">
    <property type="entry name" value="TFB5-like"/>
    <property type="match status" value="1"/>
</dbReference>
<keyword evidence="10" id="KW-1185">Reference proteome</keyword>
<evidence type="ECO:0000313" key="9">
    <source>
        <dbReference type="EMBL" id="KAJ9657885.1"/>
    </source>
</evidence>
<keyword evidence="4 8" id="KW-0805">Transcription regulation</keyword>
<evidence type="ECO:0000256" key="4">
    <source>
        <dbReference type="ARBA" id="ARBA00023015"/>
    </source>
</evidence>
<dbReference type="InterPro" id="IPR009400">
    <property type="entry name" value="TFIIH_TTDA/Tfb5"/>
</dbReference>
<keyword evidence="5 8" id="KW-0804">Transcription</keyword>
<dbReference type="InterPro" id="IPR035935">
    <property type="entry name" value="TFB5-like_sf"/>
</dbReference>
<dbReference type="Pfam" id="PF06331">
    <property type="entry name" value="Tfb5"/>
    <property type="match status" value="1"/>
</dbReference>
<dbReference type="SMART" id="SM01395">
    <property type="entry name" value="Tbf5"/>
    <property type="match status" value="1"/>
</dbReference>
<sequence>MVKALKGVLVQCDPSIKAILLKIDADSGNEYIIEDLDEGTLFVKESKVASLKEKLKVTLKETVRENTDSDSE</sequence>
<evidence type="ECO:0000313" key="10">
    <source>
        <dbReference type="Proteomes" id="UP001172684"/>
    </source>
</evidence>
<comment type="subunit">
    <text evidence="8">Component of the 7-subunit TFIIH core complex.</text>
</comment>
<evidence type="ECO:0000256" key="8">
    <source>
        <dbReference type="RuleBase" id="RU368032"/>
    </source>
</evidence>
<organism evidence="9 10">
    <name type="scientific">Coniosporium apollinis</name>
    <dbReference type="NCBI Taxonomy" id="61459"/>
    <lineage>
        <taxon>Eukaryota</taxon>
        <taxon>Fungi</taxon>
        <taxon>Dikarya</taxon>
        <taxon>Ascomycota</taxon>
        <taxon>Pezizomycotina</taxon>
        <taxon>Dothideomycetes</taxon>
        <taxon>Dothideomycetes incertae sedis</taxon>
        <taxon>Coniosporium</taxon>
    </lineage>
</organism>
<evidence type="ECO:0000256" key="3">
    <source>
        <dbReference type="ARBA" id="ARBA00022763"/>
    </source>
</evidence>
<proteinExistence type="inferred from homology"/>
<dbReference type="Gene3D" id="3.30.70.1220">
    <property type="entry name" value="TFB5-like"/>
    <property type="match status" value="1"/>
</dbReference>